<organism evidence="1 2">
    <name type="scientific">Smittium megazygosporum</name>
    <dbReference type="NCBI Taxonomy" id="133381"/>
    <lineage>
        <taxon>Eukaryota</taxon>
        <taxon>Fungi</taxon>
        <taxon>Fungi incertae sedis</taxon>
        <taxon>Zoopagomycota</taxon>
        <taxon>Kickxellomycotina</taxon>
        <taxon>Harpellomycetes</taxon>
        <taxon>Harpellales</taxon>
        <taxon>Legeriomycetaceae</taxon>
        <taxon>Smittium</taxon>
    </lineage>
</organism>
<evidence type="ECO:0000313" key="2">
    <source>
        <dbReference type="Proteomes" id="UP000245609"/>
    </source>
</evidence>
<proteinExistence type="predicted"/>
<dbReference type="AlphaFoldDB" id="A0A2T9ZKW8"/>
<sequence length="158" mass="17752">MPRTEPLSRCATPVKQIRTYIPIPSAPKPKRKTVKMSNLDPYAFRPPVFNIQKKPTGKTQKLAHLPLNNPTEEFGFLTKPSMHTSFEIELNHFFGCSSYSPPPYSNSSKLGGMKAEDSGSFKSISESVLNFAKKLDKQGNVFPRDIFSQQPDGSFDFH</sequence>
<accession>A0A2T9ZKW8</accession>
<gene>
    <name evidence="1" type="ORF">BB560_000267</name>
</gene>
<protein>
    <submittedName>
        <fullName evidence="1">Uncharacterized protein</fullName>
    </submittedName>
</protein>
<keyword evidence="2" id="KW-1185">Reference proteome</keyword>
<dbReference type="EMBL" id="MBFS01000026">
    <property type="protein sequence ID" value="PVV05211.1"/>
    <property type="molecule type" value="Genomic_DNA"/>
</dbReference>
<dbReference type="Proteomes" id="UP000245609">
    <property type="component" value="Unassembled WGS sequence"/>
</dbReference>
<comment type="caution">
    <text evidence="1">The sequence shown here is derived from an EMBL/GenBank/DDBJ whole genome shotgun (WGS) entry which is preliminary data.</text>
</comment>
<evidence type="ECO:0000313" key="1">
    <source>
        <dbReference type="EMBL" id="PVV05211.1"/>
    </source>
</evidence>
<reference evidence="1 2" key="1">
    <citation type="journal article" date="2018" name="MBio">
        <title>Comparative Genomics Reveals the Core Gene Toolbox for the Fungus-Insect Symbiosis.</title>
        <authorList>
            <person name="Wang Y."/>
            <person name="Stata M."/>
            <person name="Wang W."/>
            <person name="Stajich J.E."/>
            <person name="White M.M."/>
            <person name="Moncalvo J.M."/>
        </authorList>
    </citation>
    <scope>NUCLEOTIDE SEQUENCE [LARGE SCALE GENOMIC DNA]</scope>
    <source>
        <strain evidence="1 2">SC-DP-2</strain>
    </source>
</reference>
<name>A0A2T9ZKW8_9FUNG</name>